<keyword evidence="2" id="KW-1185">Reference proteome</keyword>
<gene>
    <name evidence="1" type="ORF">FD46_GL001129</name>
</gene>
<protein>
    <recommendedName>
        <fullName evidence="3">DNA alkylation repair enzyme</fullName>
    </recommendedName>
</protein>
<evidence type="ECO:0000313" key="2">
    <source>
        <dbReference type="Proteomes" id="UP000051686"/>
    </source>
</evidence>
<dbReference type="EMBL" id="AZEH01000034">
    <property type="protein sequence ID" value="KRL05178.1"/>
    <property type="molecule type" value="Genomic_DNA"/>
</dbReference>
<dbReference type="PATRIC" id="fig|1423777.3.peg.1163"/>
<dbReference type="InterPro" id="IPR014825">
    <property type="entry name" value="DNA_alkylation"/>
</dbReference>
<dbReference type="Gene3D" id="1.25.40.290">
    <property type="entry name" value="ARM repeat domains"/>
    <property type="match status" value="1"/>
</dbReference>
<organism evidence="1 2">
    <name type="scientific">Liquorilactobacillus oeni DSM 19972</name>
    <dbReference type="NCBI Taxonomy" id="1423777"/>
    <lineage>
        <taxon>Bacteria</taxon>
        <taxon>Bacillati</taxon>
        <taxon>Bacillota</taxon>
        <taxon>Bacilli</taxon>
        <taxon>Lactobacillales</taxon>
        <taxon>Lactobacillaceae</taxon>
        <taxon>Liquorilactobacillus</taxon>
    </lineage>
</organism>
<reference evidence="1 2" key="1">
    <citation type="journal article" date="2015" name="Genome Announc.">
        <title>Expanding the biotechnology potential of lactobacilli through comparative genomics of 213 strains and associated genera.</title>
        <authorList>
            <person name="Sun Z."/>
            <person name="Harris H.M."/>
            <person name="McCann A."/>
            <person name="Guo C."/>
            <person name="Argimon S."/>
            <person name="Zhang W."/>
            <person name="Yang X."/>
            <person name="Jeffery I.B."/>
            <person name="Cooney J.C."/>
            <person name="Kagawa T.F."/>
            <person name="Liu W."/>
            <person name="Song Y."/>
            <person name="Salvetti E."/>
            <person name="Wrobel A."/>
            <person name="Rasinkangas P."/>
            <person name="Parkhill J."/>
            <person name="Rea M.C."/>
            <person name="O'Sullivan O."/>
            <person name="Ritari J."/>
            <person name="Douillard F.P."/>
            <person name="Paul Ross R."/>
            <person name="Yang R."/>
            <person name="Briner A.E."/>
            <person name="Felis G.E."/>
            <person name="de Vos W.M."/>
            <person name="Barrangou R."/>
            <person name="Klaenhammer T.R."/>
            <person name="Caufield P.W."/>
            <person name="Cui Y."/>
            <person name="Zhang H."/>
            <person name="O'Toole P.W."/>
        </authorList>
    </citation>
    <scope>NUCLEOTIDE SEQUENCE [LARGE SCALE GENOMIC DNA]</scope>
    <source>
        <strain evidence="1 2">DSM 19972</strain>
    </source>
</reference>
<sequence length="77" mass="9085">MRRVAILLQFLETTTLDKELLAQAILYDQKTDEFFIQKAIGWALRNYSKFNPKWVKNFIFNNALSKIAIKEVSVYLN</sequence>
<dbReference type="STRING" id="1423777.FD46_GL001129"/>
<name>A0A0R1MJ53_9LACO</name>
<dbReference type="AlphaFoldDB" id="A0A0R1MJ53"/>
<comment type="caution">
    <text evidence="1">The sequence shown here is derived from an EMBL/GenBank/DDBJ whole genome shotgun (WGS) entry which is preliminary data.</text>
</comment>
<dbReference type="Proteomes" id="UP000051686">
    <property type="component" value="Unassembled WGS sequence"/>
</dbReference>
<dbReference type="Pfam" id="PF08713">
    <property type="entry name" value="DNA_alkylation"/>
    <property type="match status" value="1"/>
</dbReference>
<accession>A0A0R1MJ53</accession>
<evidence type="ECO:0008006" key="3">
    <source>
        <dbReference type="Google" id="ProtNLM"/>
    </source>
</evidence>
<dbReference type="SUPFAM" id="SSF48371">
    <property type="entry name" value="ARM repeat"/>
    <property type="match status" value="1"/>
</dbReference>
<evidence type="ECO:0000313" key="1">
    <source>
        <dbReference type="EMBL" id="KRL05178.1"/>
    </source>
</evidence>
<proteinExistence type="predicted"/>
<dbReference type="InterPro" id="IPR016024">
    <property type="entry name" value="ARM-type_fold"/>
</dbReference>